<dbReference type="GO" id="GO:0005524">
    <property type="term" value="F:ATP binding"/>
    <property type="evidence" value="ECO:0007669"/>
    <property type="project" value="UniProtKB-KW"/>
</dbReference>
<evidence type="ECO:0000259" key="7">
    <source>
        <dbReference type="PROSITE" id="PS51195"/>
    </source>
</evidence>
<keyword evidence="3" id="KW-0378">Hydrolase</keyword>
<evidence type="ECO:0000313" key="9">
    <source>
        <dbReference type="Proteomes" id="UP001497382"/>
    </source>
</evidence>
<evidence type="ECO:0000256" key="1">
    <source>
        <dbReference type="ARBA" id="ARBA00012552"/>
    </source>
</evidence>
<keyword evidence="9" id="KW-1185">Reference proteome</keyword>
<keyword evidence="2" id="KW-0547">Nucleotide-binding</keyword>
<proteinExistence type="predicted"/>
<dbReference type="PROSITE" id="PS51195">
    <property type="entry name" value="Q_MOTIF"/>
    <property type="match status" value="1"/>
</dbReference>
<sequence>MSNRLAHVLEAKWRSGDVNTNDGRDFSSLNLDERILIGLSNAGYRIPSPVQLDAIPMCLTGD</sequence>
<gene>
    <name evidence="8" type="ORF">LARSCL_LOCUS19381</name>
</gene>
<evidence type="ECO:0000256" key="2">
    <source>
        <dbReference type="ARBA" id="ARBA00022741"/>
    </source>
</evidence>
<keyword evidence="4" id="KW-0347">Helicase</keyword>
<dbReference type="InterPro" id="IPR027417">
    <property type="entry name" value="P-loop_NTPase"/>
</dbReference>
<evidence type="ECO:0000256" key="3">
    <source>
        <dbReference type="ARBA" id="ARBA00022801"/>
    </source>
</evidence>
<feature type="short sequence motif" description="Q motif" evidence="6">
    <location>
        <begin position="24"/>
        <end position="52"/>
    </location>
</feature>
<evidence type="ECO:0000313" key="8">
    <source>
        <dbReference type="EMBL" id="CAL1295637.1"/>
    </source>
</evidence>
<dbReference type="Gene3D" id="3.40.50.300">
    <property type="entry name" value="P-loop containing nucleotide triphosphate hydrolases"/>
    <property type="match status" value="1"/>
</dbReference>
<evidence type="ECO:0000256" key="6">
    <source>
        <dbReference type="PROSITE-ProRule" id="PRU00552"/>
    </source>
</evidence>
<evidence type="ECO:0000256" key="5">
    <source>
        <dbReference type="ARBA" id="ARBA00022840"/>
    </source>
</evidence>
<protein>
    <recommendedName>
        <fullName evidence="1">RNA helicase</fullName>
        <ecNumber evidence="1">3.6.4.13</ecNumber>
    </recommendedName>
</protein>
<organism evidence="8 9">
    <name type="scientific">Larinioides sclopetarius</name>
    <dbReference type="NCBI Taxonomy" id="280406"/>
    <lineage>
        <taxon>Eukaryota</taxon>
        <taxon>Metazoa</taxon>
        <taxon>Ecdysozoa</taxon>
        <taxon>Arthropoda</taxon>
        <taxon>Chelicerata</taxon>
        <taxon>Arachnida</taxon>
        <taxon>Araneae</taxon>
        <taxon>Araneomorphae</taxon>
        <taxon>Entelegynae</taxon>
        <taxon>Araneoidea</taxon>
        <taxon>Araneidae</taxon>
        <taxon>Larinioides</taxon>
    </lineage>
</organism>
<accession>A0AAV2BI75</accession>
<evidence type="ECO:0000256" key="4">
    <source>
        <dbReference type="ARBA" id="ARBA00022806"/>
    </source>
</evidence>
<dbReference type="AlphaFoldDB" id="A0AAV2BI75"/>
<dbReference type="EC" id="3.6.4.13" evidence="1"/>
<dbReference type="EMBL" id="CAXIEN010000376">
    <property type="protein sequence ID" value="CAL1295637.1"/>
    <property type="molecule type" value="Genomic_DNA"/>
</dbReference>
<comment type="caution">
    <text evidence="8">The sequence shown here is derived from an EMBL/GenBank/DDBJ whole genome shotgun (WGS) entry which is preliminary data.</text>
</comment>
<dbReference type="Proteomes" id="UP001497382">
    <property type="component" value="Unassembled WGS sequence"/>
</dbReference>
<dbReference type="GO" id="GO:0016787">
    <property type="term" value="F:hydrolase activity"/>
    <property type="evidence" value="ECO:0007669"/>
    <property type="project" value="UniProtKB-KW"/>
</dbReference>
<name>A0AAV2BI75_9ARAC</name>
<dbReference type="GO" id="GO:0003724">
    <property type="term" value="F:RNA helicase activity"/>
    <property type="evidence" value="ECO:0007669"/>
    <property type="project" value="UniProtKB-EC"/>
</dbReference>
<keyword evidence="5" id="KW-0067">ATP-binding</keyword>
<feature type="domain" description="DEAD-box RNA helicase Q" evidence="7">
    <location>
        <begin position="24"/>
        <end position="52"/>
    </location>
</feature>
<reference evidence="8 9" key="1">
    <citation type="submission" date="2024-04" db="EMBL/GenBank/DDBJ databases">
        <authorList>
            <person name="Rising A."/>
            <person name="Reimegard J."/>
            <person name="Sonavane S."/>
            <person name="Akerstrom W."/>
            <person name="Nylinder S."/>
            <person name="Hedman E."/>
            <person name="Kallberg Y."/>
        </authorList>
    </citation>
    <scope>NUCLEOTIDE SEQUENCE [LARGE SCALE GENOMIC DNA]</scope>
</reference>
<feature type="non-terminal residue" evidence="8">
    <location>
        <position position="62"/>
    </location>
</feature>
<dbReference type="InterPro" id="IPR014014">
    <property type="entry name" value="RNA_helicase_DEAD_Q_motif"/>
</dbReference>
<dbReference type="SUPFAM" id="SSF52540">
    <property type="entry name" value="P-loop containing nucleoside triphosphate hydrolases"/>
    <property type="match status" value="1"/>
</dbReference>